<feature type="active site" description="Proton acceptor" evidence="8">
    <location>
        <position position="314"/>
    </location>
</feature>
<feature type="binding site" evidence="8">
    <location>
        <position position="169"/>
    </location>
    <ligand>
        <name>3-phosphoshikimate</name>
        <dbReference type="ChEBI" id="CHEBI:145989"/>
    </ligand>
</feature>
<evidence type="ECO:0000256" key="5">
    <source>
        <dbReference type="ARBA" id="ARBA00022679"/>
    </source>
</evidence>
<dbReference type="UniPathway" id="UPA00053">
    <property type="reaction ID" value="UER00089"/>
</dbReference>
<dbReference type="GO" id="GO:0008652">
    <property type="term" value="P:amino acid biosynthetic process"/>
    <property type="evidence" value="ECO:0007669"/>
    <property type="project" value="UniProtKB-KW"/>
</dbReference>
<dbReference type="GO" id="GO:0003866">
    <property type="term" value="F:3-phosphoshikimate 1-carboxyvinyltransferase activity"/>
    <property type="evidence" value="ECO:0007669"/>
    <property type="project" value="UniProtKB-UniRule"/>
</dbReference>
<proteinExistence type="inferred from homology"/>
<dbReference type="PANTHER" id="PTHR21090">
    <property type="entry name" value="AROM/DEHYDROQUINATE SYNTHASE"/>
    <property type="match status" value="1"/>
</dbReference>
<keyword evidence="6 8" id="KW-0057">Aromatic amino acid biosynthesis</keyword>
<dbReference type="EC" id="2.5.1.19" evidence="8"/>
<comment type="subunit">
    <text evidence="8">Monomer.</text>
</comment>
<dbReference type="Pfam" id="PF00275">
    <property type="entry name" value="EPSP_synthase"/>
    <property type="match status" value="1"/>
</dbReference>
<comment type="subcellular location">
    <subcellularLocation>
        <location evidence="8">Cytoplasm</location>
    </subcellularLocation>
</comment>
<comment type="caution">
    <text evidence="10">The sequence shown here is derived from an EMBL/GenBank/DDBJ whole genome shotgun (WGS) entry which is preliminary data.</text>
</comment>
<feature type="binding site" evidence="8">
    <location>
        <position position="345"/>
    </location>
    <ligand>
        <name>phosphoenolpyruvate</name>
        <dbReference type="ChEBI" id="CHEBI:58702"/>
    </ligand>
</feature>
<dbReference type="InterPro" id="IPR013792">
    <property type="entry name" value="RNA3'P_cycl/enolpyr_Trfase_a/b"/>
</dbReference>
<name>A0A3M0G731_9CORY</name>
<organism evidence="10 11">
    <name type="scientific">Corynebacterium macginleyi</name>
    <dbReference type="NCBI Taxonomy" id="38290"/>
    <lineage>
        <taxon>Bacteria</taxon>
        <taxon>Bacillati</taxon>
        <taxon>Actinomycetota</taxon>
        <taxon>Actinomycetes</taxon>
        <taxon>Mycobacteriales</taxon>
        <taxon>Corynebacteriaceae</taxon>
        <taxon>Corynebacterium</taxon>
    </lineage>
</organism>
<comment type="caution">
    <text evidence="8">Lacks conserved residue(s) required for the propagation of feature annotation.</text>
</comment>
<accession>A0A3M0G731</accession>
<evidence type="ECO:0000313" key="11">
    <source>
        <dbReference type="Proteomes" id="UP000270649"/>
    </source>
</evidence>
<dbReference type="HAMAP" id="MF_00210">
    <property type="entry name" value="EPSP_synth"/>
    <property type="match status" value="1"/>
</dbReference>
<dbReference type="FunFam" id="3.65.10.10:FF:000010">
    <property type="entry name" value="3-phosphoshikimate 1-carboxyvinyltransferase"/>
    <property type="match status" value="1"/>
</dbReference>
<reference evidence="10 11" key="1">
    <citation type="submission" date="2018-10" db="EMBL/GenBank/DDBJ databases">
        <title>Corynebacterium macginleyi genome sequencing and assembly of the type strain and two clinical samples.</title>
        <authorList>
            <person name="Bernier A.-M."/>
            <person name="Bernard K."/>
        </authorList>
    </citation>
    <scope>NUCLEOTIDE SEQUENCE [LARGE SCALE GENOMIC DNA]</scope>
    <source>
        <strain evidence="10 11">NML 120205</strain>
    </source>
</reference>
<dbReference type="Gene3D" id="3.65.10.10">
    <property type="entry name" value="Enolpyruvate transferase domain"/>
    <property type="match status" value="2"/>
</dbReference>
<dbReference type="SUPFAM" id="SSF55205">
    <property type="entry name" value="EPT/RTPC-like"/>
    <property type="match status" value="1"/>
</dbReference>
<feature type="binding site" evidence="8">
    <location>
        <position position="31"/>
    </location>
    <ligand>
        <name>3-phosphoshikimate</name>
        <dbReference type="ChEBI" id="CHEBI:145989"/>
    </ligand>
</feature>
<feature type="binding site" evidence="8">
    <location>
        <position position="171"/>
    </location>
    <ligand>
        <name>3-phosphoshikimate</name>
        <dbReference type="ChEBI" id="CHEBI:145989"/>
    </ligand>
</feature>
<evidence type="ECO:0000256" key="6">
    <source>
        <dbReference type="ARBA" id="ARBA00023141"/>
    </source>
</evidence>
<keyword evidence="4 8" id="KW-0028">Amino-acid biosynthesis</keyword>
<dbReference type="PROSITE" id="PS00885">
    <property type="entry name" value="EPSP_SYNTHASE_2"/>
    <property type="match status" value="1"/>
</dbReference>
<comment type="catalytic activity">
    <reaction evidence="7">
        <text>3-phosphoshikimate + phosphoenolpyruvate = 5-O-(1-carboxyvinyl)-3-phosphoshikimate + phosphate</text>
        <dbReference type="Rhea" id="RHEA:21256"/>
        <dbReference type="ChEBI" id="CHEBI:43474"/>
        <dbReference type="ChEBI" id="CHEBI:57701"/>
        <dbReference type="ChEBI" id="CHEBI:58702"/>
        <dbReference type="ChEBI" id="CHEBI:145989"/>
        <dbReference type="EC" id="2.5.1.19"/>
    </reaction>
    <physiologicalReaction direction="left-to-right" evidence="7">
        <dbReference type="Rhea" id="RHEA:21257"/>
    </physiologicalReaction>
</comment>
<evidence type="ECO:0000256" key="3">
    <source>
        <dbReference type="ARBA" id="ARBA00022490"/>
    </source>
</evidence>
<dbReference type="GO" id="GO:0009423">
    <property type="term" value="P:chorismate biosynthetic process"/>
    <property type="evidence" value="ECO:0007669"/>
    <property type="project" value="UniProtKB-UniRule"/>
</dbReference>
<feature type="binding site" evidence="8">
    <location>
        <position position="314"/>
    </location>
    <ligand>
        <name>3-phosphoshikimate</name>
        <dbReference type="ChEBI" id="CHEBI:145989"/>
    </ligand>
</feature>
<protein>
    <recommendedName>
        <fullName evidence="8">3-phosphoshikimate 1-carboxyvinyltransferase</fullName>
        <ecNumber evidence="8">2.5.1.19</ecNumber>
    </recommendedName>
    <alternativeName>
        <fullName evidence="8">5-enolpyruvylshikimate-3-phosphate synthase</fullName>
        <shortName evidence="8">EPSP synthase</shortName>
        <shortName evidence="8">EPSPS</shortName>
    </alternativeName>
</protein>
<comment type="similarity">
    <text evidence="2 8">Belongs to the EPSP synthase family.</text>
</comment>
<dbReference type="AlphaFoldDB" id="A0A3M0G731"/>
<feature type="binding site" evidence="8">
    <location>
        <position position="411"/>
    </location>
    <ligand>
        <name>phosphoenolpyruvate</name>
        <dbReference type="ChEBI" id="CHEBI:58702"/>
    </ligand>
</feature>
<feature type="binding site" evidence="8">
    <location>
        <position position="170"/>
    </location>
    <ligand>
        <name>3-phosphoshikimate</name>
        <dbReference type="ChEBI" id="CHEBI:145989"/>
    </ligand>
</feature>
<dbReference type="Proteomes" id="UP000270649">
    <property type="component" value="Unassembled WGS sequence"/>
</dbReference>
<feature type="binding site" evidence="8">
    <location>
        <position position="36"/>
    </location>
    <ligand>
        <name>3-phosphoshikimate</name>
        <dbReference type="ChEBI" id="CHEBI:145989"/>
    </ligand>
</feature>
<feature type="binding site" evidence="8">
    <location>
        <position position="32"/>
    </location>
    <ligand>
        <name>3-phosphoshikimate</name>
        <dbReference type="ChEBI" id="CHEBI:145989"/>
    </ligand>
</feature>
<evidence type="ECO:0000313" key="10">
    <source>
        <dbReference type="EMBL" id="RMB60850.1"/>
    </source>
</evidence>
<comment type="function">
    <text evidence="8">Catalyzes the transfer of the enolpyruvyl moiety of phosphoenolpyruvate (PEP) to the 5-hydroxyl of shikimate-3-phosphate (S3P) to produce enolpyruvyl shikimate-3-phosphate and inorganic phosphate.</text>
</comment>
<dbReference type="EMBL" id="REGC01000005">
    <property type="protein sequence ID" value="RMB60850.1"/>
    <property type="molecule type" value="Genomic_DNA"/>
</dbReference>
<evidence type="ECO:0000256" key="7">
    <source>
        <dbReference type="ARBA" id="ARBA00044633"/>
    </source>
</evidence>
<feature type="domain" description="Enolpyruvate transferase" evidence="9">
    <location>
        <begin position="18"/>
        <end position="418"/>
    </location>
</feature>
<dbReference type="InterPro" id="IPR006264">
    <property type="entry name" value="EPSP_synthase"/>
</dbReference>
<dbReference type="InterPro" id="IPR023193">
    <property type="entry name" value="EPSP_synthase_CS"/>
</dbReference>
<feature type="binding site" evidence="8">
    <location>
        <position position="171"/>
    </location>
    <ligand>
        <name>phosphoenolpyruvate</name>
        <dbReference type="ChEBI" id="CHEBI:58702"/>
    </ligand>
</feature>
<dbReference type="PROSITE" id="PS00104">
    <property type="entry name" value="EPSP_SYNTHASE_1"/>
    <property type="match status" value="1"/>
</dbReference>
<feature type="binding site" evidence="8">
    <location>
        <position position="126"/>
    </location>
    <ligand>
        <name>phosphoenolpyruvate</name>
        <dbReference type="ChEBI" id="CHEBI:58702"/>
    </ligand>
</feature>
<dbReference type="RefSeq" id="WP_121927782.1">
    <property type="nucleotide sequence ID" value="NZ_CP068291.1"/>
</dbReference>
<feature type="binding site" evidence="8">
    <location>
        <position position="98"/>
    </location>
    <ligand>
        <name>phosphoenolpyruvate</name>
        <dbReference type="ChEBI" id="CHEBI:58702"/>
    </ligand>
</feature>
<dbReference type="InterPro" id="IPR036968">
    <property type="entry name" value="Enolpyruvate_Tfrase_sf"/>
</dbReference>
<keyword evidence="5 8" id="KW-0808">Transferase</keyword>
<dbReference type="PIRSF" id="PIRSF000505">
    <property type="entry name" value="EPSPS"/>
    <property type="match status" value="1"/>
</dbReference>
<dbReference type="FunFam" id="3.65.10.10:FF:000011">
    <property type="entry name" value="3-phosphoshikimate 1-carboxyvinyltransferase"/>
    <property type="match status" value="1"/>
</dbReference>
<dbReference type="GO" id="GO:0005737">
    <property type="term" value="C:cytoplasm"/>
    <property type="evidence" value="ECO:0007669"/>
    <property type="project" value="UniProtKB-SubCell"/>
</dbReference>
<feature type="binding site" evidence="8">
    <location>
        <position position="341"/>
    </location>
    <ligand>
        <name>3-phosphoshikimate</name>
        <dbReference type="ChEBI" id="CHEBI:145989"/>
    </ligand>
</feature>
<dbReference type="PANTHER" id="PTHR21090:SF5">
    <property type="entry name" value="PENTAFUNCTIONAL AROM POLYPEPTIDE"/>
    <property type="match status" value="1"/>
</dbReference>
<keyword evidence="3 8" id="KW-0963">Cytoplasm</keyword>
<evidence type="ECO:0000256" key="4">
    <source>
        <dbReference type="ARBA" id="ARBA00022605"/>
    </source>
</evidence>
<evidence type="ECO:0000256" key="1">
    <source>
        <dbReference type="ARBA" id="ARBA00004811"/>
    </source>
</evidence>
<dbReference type="CDD" id="cd01556">
    <property type="entry name" value="EPSP_synthase"/>
    <property type="match status" value="1"/>
</dbReference>
<evidence type="ECO:0000256" key="8">
    <source>
        <dbReference type="HAMAP-Rule" id="MF_00210"/>
    </source>
</evidence>
<evidence type="ECO:0000256" key="2">
    <source>
        <dbReference type="ARBA" id="ARBA00009948"/>
    </source>
</evidence>
<feature type="binding site" evidence="8">
    <location>
        <position position="386"/>
    </location>
    <ligand>
        <name>phosphoenolpyruvate</name>
        <dbReference type="ChEBI" id="CHEBI:58702"/>
    </ligand>
</feature>
<dbReference type="InterPro" id="IPR001986">
    <property type="entry name" value="Enolpyruvate_Tfrase_dom"/>
</dbReference>
<dbReference type="NCBIfam" id="TIGR01356">
    <property type="entry name" value="aroA"/>
    <property type="match status" value="1"/>
</dbReference>
<dbReference type="GO" id="GO:0009073">
    <property type="term" value="P:aromatic amino acid family biosynthetic process"/>
    <property type="evidence" value="ECO:0007669"/>
    <property type="project" value="UniProtKB-KW"/>
</dbReference>
<feature type="binding site" evidence="8">
    <location>
        <position position="198"/>
    </location>
    <ligand>
        <name>3-phosphoshikimate</name>
        <dbReference type="ChEBI" id="CHEBI:145989"/>
    </ligand>
</feature>
<sequence length="433" mass="45723">MPSIMDTMSQPWTAPLATSPVTGEHQVPGSKSITNRAFILAALADSPSILRAPLVSRDTQLMEDALSAMGVRFTHDGADIHVQPGKLHGATVDCGLAGTVMRFVPPVAALADGPVRVDGDKQAYKRPMSTTLNALRSLGVDVEGDSLPFTVSSNGVPEGGQVTIDASASSQFVSGLLLSGARFSHGIQLTHEGSHLPSMPHVEMTVGMLRQAGVRVDSDKNTWTVHPGPISGREWFIEPDLSNATPFLAAAAVTGGRLTIKNWPADTTQPGDAIRQILVDMGPMVTQEHNGVTVQGNPAGKLHGIERNMSDIGELTPTIAALCALAQTPSRLTGIAHLRGHETDRLHALAANINALGGRVTELEDGLVIDPAELHGGDWPCYADHRMATAGAILGLKVPGIQIEDIATTSKTLPGFARMWETMLNPNQQDIHG</sequence>
<feature type="binding site" evidence="8">
    <location>
        <position position="31"/>
    </location>
    <ligand>
        <name>phosphoenolpyruvate</name>
        <dbReference type="ChEBI" id="CHEBI:58702"/>
    </ligand>
</feature>
<evidence type="ECO:0000259" key="9">
    <source>
        <dbReference type="Pfam" id="PF00275"/>
    </source>
</evidence>
<comment type="pathway">
    <text evidence="1 8">Metabolic intermediate biosynthesis; chorismate biosynthesis; chorismate from D-erythrose 4-phosphate and phosphoenolpyruvate: step 6/7.</text>
</comment>
<gene>
    <name evidence="8 10" type="primary">aroA</name>
    <name evidence="10" type="ORF">D9543_05970</name>
</gene>